<dbReference type="GO" id="GO:0008270">
    <property type="term" value="F:zinc ion binding"/>
    <property type="evidence" value="ECO:0007669"/>
    <property type="project" value="UniProtKB-KW"/>
</dbReference>
<dbReference type="KEGG" id="ssao:94296895"/>
<sequence>MSLTSILNTFSSLSDLTVINALQQSQLTIPIDQTQLLSYFLLQVFPQSSKYYNMSLEQINESAATPTCGKHIHGLQFKCLTCSNDRNSTYCCQCFDENFHQDHFYTYSYGQGMCDCGYIEAINPIGFCKQHKHQDMNEYLEQEQQNYQMIRLTSQLFYLTYSIQYLVNIILFEDQDTQQIAKSALSIILSFLLQILQPSKSEVIWNVFAKIITYSQFDQNTKIETLLQQDLANSLFYCNSIDYTQNSLTQQFNLFQGPFILMFFAFNNLRDDIKLITNEFQLFLVNEFSGQQLYRQKISELFCFKQLLLVQKMLNKQPYDDVWSNVIAQSHNCINISNQQLQVSQFFEITNIISFIHDFSFCEAKINSNYDFSNIYKELSYEVLSLQDTQICQNITERLEIMFIITRNLQPIDSYQFAVKDQQHILMDQLNKIETFQYSQKQPYFIQQILNGKLTCFHILLSFSFFAYLQLPRFVLRDPQNDEGIYQSLYLFNHQRKQFQWFQFQWFFSQFYQKNELLPQVQKVTQVIQEITYDPKNIMSIKQMIQYLVQLIFIHSKSQQFGFQNSKDHFQKLSRLYLHQYNSKFDEADKNTKETYHQIQNSLTAFLAQILDVYSTYHNQDITGYELPLAELLSIEIQAMNLEVSEVLNTLNIFATNVIVSKSIFQSQGFRRLGEKVEFFLEYIFNQQQKTMFYDAYHQYQLAQQILILNFSYDNSTAVQWFYQTLHLFGFYDFDHQKLVIDENKEDETRKIKMLIDFVKFINIVTFKSLNIPSIDAYVQNYLIQFLIAHDNPTFSQITSAFDEEPYYSPDYLKSMLRKIANEQKAEHVFRLYSTDSVTITFTIKPELLEGLSFYDPFFADSGQLGFYYETQSFEKTKFPACMAQMHEFSGLYQTFLKLPEFESLVFYLLDKLQNQEMASKIGSNALLILSRTCLDMGLADRLHHLQLPRIAQSLVAETAKTQIVQSKISLKSRLESLKSTKQQSRTSELLLNQSCSQPLHQSKNQESEQLKFGGCTICQEQDKVEPLCQLALLQPTSALHRLLGSEVTPQNFIFFEFPQKTLNLALRTVKKEYTRPTQTGFSGLSGSHLTASVFKNSTLCTDFYPLSQNFVALYLNACGHLAHAFCNQKQHIMHSLVCSVCRRVSPIALPVRFCDDELQNLKTVLFTTSQILQSYQQFGAEPIDDPLVRVAFLADMLGDGDLALTREALAARNAAHFTPREIFQFEGLRCVNVLADTAMSGVLLAVLQNREIAQAVNCAASLVLMARFLLHVMTHRALVSLESEHANFELLFDNLAQNPDVWIAQQAEFRFLVFFGTARSKKPFRGSAAVWTALLGAAARADFFGQQHEGGLVERELTVTPSLSEPFLALLRRVREADLPQPNCLRLAFQFTDSHATLLKALQPCTGCAALKYSLVCLFCGTVICLRCESLQRIYYHQKRCFIAGGYYAVSRNLIVIPDLPNFTFLAAGPYRDAGGEADFGAARRCGMTLDQALLQGLADQLLRARTAELDVGRQVVPFARFVRELMQ</sequence>
<dbReference type="OrthoDB" id="26387at2759"/>
<dbReference type="PROSITE" id="PS51157">
    <property type="entry name" value="ZF_UBR"/>
    <property type="match status" value="1"/>
</dbReference>
<proteinExistence type="predicted"/>
<gene>
    <name evidence="6" type="ORF">SS50377_22872</name>
</gene>
<dbReference type="InterPro" id="IPR003126">
    <property type="entry name" value="Znf_UBR"/>
</dbReference>
<dbReference type="Gene3D" id="2.10.110.30">
    <property type="match status" value="1"/>
</dbReference>
<evidence type="ECO:0000256" key="2">
    <source>
        <dbReference type="ARBA" id="ARBA00022771"/>
    </source>
</evidence>
<dbReference type="RefSeq" id="XP_067766018.1">
    <property type="nucleotide sequence ID" value="XM_067906750.1"/>
</dbReference>
<comment type="caution">
    <text evidence="6">The sequence shown here is derived from an EMBL/GenBank/DDBJ whole genome shotgun (WGS) entry which is preliminary data.</text>
</comment>
<keyword evidence="1" id="KW-0479">Metal-binding</keyword>
<dbReference type="Pfam" id="PF02207">
    <property type="entry name" value="zf-UBR"/>
    <property type="match status" value="1"/>
</dbReference>
<keyword evidence="2" id="KW-0863">Zinc-finger</keyword>
<keyword evidence="3" id="KW-0862">Zinc</keyword>
<evidence type="ECO:0000313" key="6">
    <source>
        <dbReference type="EMBL" id="KAH0575245.1"/>
    </source>
</evidence>
<evidence type="ECO:0000256" key="1">
    <source>
        <dbReference type="ARBA" id="ARBA00022723"/>
    </source>
</evidence>
<protein>
    <submittedName>
        <fullName evidence="6">E3 ubiquitin-protein ligase</fullName>
    </submittedName>
</protein>
<dbReference type="Proteomes" id="UP000018208">
    <property type="component" value="Unassembled WGS sequence"/>
</dbReference>
<feature type="zinc finger region" description="UBR-type" evidence="4">
    <location>
        <begin position="66"/>
        <end position="133"/>
    </location>
</feature>
<keyword evidence="7" id="KW-1185">Reference proteome</keyword>
<evidence type="ECO:0000259" key="5">
    <source>
        <dbReference type="PROSITE" id="PS51157"/>
    </source>
</evidence>
<reference evidence="6 7" key="1">
    <citation type="journal article" date="2014" name="PLoS Genet.">
        <title>The Genome of Spironucleus salmonicida Highlights a Fish Pathogen Adapted to Fluctuating Environments.</title>
        <authorList>
            <person name="Xu F."/>
            <person name="Jerlstrom-Hultqvist J."/>
            <person name="Einarsson E."/>
            <person name="Astvaldsson A."/>
            <person name="Svard S.G."/>
            <person name="Andersson J.O."/>
        </authorList>
    </citation>
    <scope>NUCLEOTIDE SEQUENCE [LARGE SCALE GENOMIC DNA]</scope>
    <source>
        <strain evidence="6 7">ATCC 50377</strain>
    </source>
</reference>
<dbReference type="GeneID" id="94296895"/>
<dbReference type="EMBL" id="AUWU02000003">
    <property type="protein sequence ID" value="KAH0575245.1"/>
    <property type="molecule type" value="Genomic_DNA"/>
</dbReference>
<accession>A0A9P8LVU0</accession>
<feature type="domain" description="UBR-type" evidence="5">
    <location>
        <begin position="66"/>
        <end position="133"/>
    </location>
</feature>
<evidence type="ECO:0000313" key="7">
    <source>
        <dbReference type="Proteomes" id="UP000018208"/>
    </source>
</evidence>
<evidence type="ECO:0000256" key="4">
    <source>
        <dbReference type="PROSITE-ProRule" id="PRU00508"/>
    </source>
</evidence>
<dbReference type="CDD" id="cd19670">
    <property type="entry name" value="UBR-box_UBR1_2_3"/>
    <property type="match status" value="1"/>
</dbReference>
<evidence type="ECO:0000256" key="3">
    <source>
        <dbReference type="ARBA" id="ARBA00022833"/>
    </source>
</evidence>
<organism evidence="6 7">
    <name type="scientific">Spironucleus salmonicida</name>
    <dbReference type="NCBI Taxonomy" id="348837"/>
    <lineage>
        <taxon>Eukaryota</taxon>
        <taxon>Metamonada</taxon>
        <taxon>Diplomonadida</taxon>
        <taxon>Hexamitidae</taxon>
        <taxon>Hexamitinae</taxon>
        <taxon>Spironucleus</taxon>
    </lineage>
</organism>
<dbReference type="SMART" id="SM00396">
    <property type="entry name" value="ZnF_UBR1"/>
    <property type="match status" value="1"/>
</dbReference>
<name>A0A9P8LVU0_9EUKA</name>